<comment type="caution">
    <text evidence="1">The sequence shown here is derived from an EMBL/GenBank/DDBJ whole genome shotgun (WGS) entry which is preliminary data.</text>
</comment>
<evidence type="ECO:0008006" key="3">
    <source>
        <dbReference type="Google" id="ProtNLM"/>
    </source>
</evidence>
<dbReference type="Proteomes" id="UP000260983">
    <property type="component" value="Unassembled WGS sequence"/>
</dbReference>
<proteinExistence type="predicted"/>
<name>A0A3E5BKJ3_9BACE</name>
<accession>A0A3E5BKJ3</accession>
<dbReference type="EMBL" id="QSUL01000003">
    <property type="protein sequence ID" value="RGN38142.1"/>
    <property type="molecule type" value="Genomic_DNA"/>
</dbReference>
<dbReference type="AlphaFoldDB" id="A0A3E5BKJ3"/>
<evidence type="ECO:0000313" key="1">
    <source>
        <dbReference type="EMBL" id="RGN38142.1"/>
    </source>
</evidence>
<dbReference type="RefSeq" id="WP_117723485.1">
    <property type="nucleotide sequence ID" value="NZ_QSUL01000003.1"/>
</dbReference>
<protein>
    <recommendedName>
        <fullName evidence="3">HNH domain-containing protein</fullName>
    </recommendedName>
</protein>
<evidence type="ECO:0000313" key="2">
    <source>
        <dbReference type="Proteomes" id="UP000260983"/>
    </source>
</evidence>
<organism evidence="1 2">
    <name type="scientific">Bacteroides oleiciplenus</name>
    <dbReference type="NCBI Taxonomy" id="626931"/>
    <lineage>
        <taxon>Bacteria</taxon>
        <taxon>Pseudomonadati</taxon>
        <taxon>Bacteroidota</taxon>
        <taxon>Bacteroidia</taxon>
        <taxon>Bacteroidales</taxon>
        <taxon>Bacteroidaceae</taxon>
        <taxon>Bacteroides</taxon>
    </lineage>
</organism>
<sequence length="362" mass="42296">MRLPAWTEEELILTLDLYFEIQRGNKKHSSSVLKEMSEKLRKLGFYPDFKDNDTFRNVNGISRKLGNFSAIDPNYIGKGLSAYSNLDRIVFMKFYKKHKKLKEAVTKIEQKYRLCSNTGRKQLPWTEEELILTLALYNTMNYGQMHGTNPRIIALSNILKQLPIYRNDIRPENFRSIASVSLRLSNFRSCDPDCNTKGLLSSGTGLFRKIFNKYHKESKLLSNAVTDIEKKYHISIAHILRDSLDPIDKNIKHRNTKEKDNQYQQHKNKETDTSFYRKVKEYHLNSSRLCSICDTDLNKIYGKLGEDMMEYHCIKKLSANSSVIDDVRIGDYIQVCPTCHKLLDKYYGVIDYDDLKNITRQL</sequence>
<reference evidence="1 2" key="1">
    <citation type="submission" date="2018-08" db="EMBL/GenBank/DDBJ databases">
        <title>A genome reference for cultivated species of the human gut microbiota.</title>
        <authorList>
            <person name="Zou Y."/>
            <person name="Xue W."/>
            <person name="Luo G."/>
        </authorList>
    </citation>
    <scope>NUCLEOTIDE SEQUENCE [LARGE SCALE GENOMIC DNA]</scope>
    <source>
        <strain evidence="1 2">OM05-15BH</strain>
    </source>
</reference>
<gene>
    <name evidence="1" type="ORF">DXB65_04655</name>
</gene>